<evidence type="ECO:0000256" key="2">
    <source>
        <dbReference type="SAM" id="MobiDB-lite"/>
    </source>
</evidence>
<evidence type="ECO:0000256" key="1">
    <source>
        <dbReference type="ARBA" id="ARBA00006290"/>
    </source>
</evidence>
<dbReference type="InterPro" id="IPR019309">
    <property type="entry name" value="WASHC3"/>
</dbReference>
<evidence type="ECO:0000313" key="3">
    <source>
        <dbReference type="EMBL" id="KAL3663934.1"/>
    </source>
</evidence>
<name>A0ABD3FFZ8_9STRA</name>
<keyword evidence="4" id="KW-1185">Reference proteome</keyword>
<comment type="similarity">
    <text evidence="1">Belongs to the CCDC53 family.</text>
</comment>
<dbReference type="Proteomes" id="UP001632037">
    <property type="component" value="Unassembled WGS sequence"/>
</dbReference>
<feature type="compositionally biased region" description="Pro residues" evidence="2">
    <location>
        <begin position="159"/>
        <end position="168"/>
    </location>
</feature>
<feature type="compositionally biased region" description="Pro residues" evidence="2">
    <location>
        <begin position="466"/>
        <end position="489"/>
    </location>
</feature>
<feature type="compositionally biased region" description="Pro residues" evidence="2">
    <location>
        <begin position="330"/>
        <end position="339"/>
    </location>
</feature>
<feature type="region of interest" description="Disordered" evidence="2">
    <location>
        <begin position="254"/>
        <end position="405"/>
    </location>
</feature>
<dbReference type="PANTHER" id="PTHR13015:SF0">
    <property type="entry name" value="WASH COMPLEX SUBUNIT 3"/>
    <property type="match status" value="1"/>
</dbReference>
<evidence type="ECO:0008006" key="5">
    <source>
        <dbReference type="Google" id="ProtNLM"/>
    </source>
</evidence>
<feature type="compositionally biased region" description="Pro residues" evidence="2">
    <location>
        <begin position="178"/>
        <end position="195"/>
    </location>
</feature>
<organism evidence="3 4">
    <name type="scientific">Phytophthora oleae</name>
    <dbReference type="NCBI Taxonomy" id="2107226"/>
    <lineage>
        <taxon>Eukaryota</taxon>
        <taxon>Sar</taxon>
        <taxon>Stramenopiles</taxon>
        <taxon>Oomycota</taxon>
        <taxon>Peronosporomycetes</taxon>
        <taxon>Peronosporales</taxon>
        <taxon>Peronosporaceae</taxon>
        <taxon>Phytophthora</taxon>
    </lineage>
</organism>
<sequence length="502" mass="52536">MAPMSTSTALVTSSTPAPPPPEEDAELPVDLSQLPSIPAAKSLLLINNFVANTTRFLNHFAHECEERITRVSDNVTRVEILLAILEAKLNSIPDLSVTDAEVAAVANGDDGNLNLNANQMDLGISDQDLPSMEDAAANGTPLPPPPPPPEEEGALIEGVPPPPPPPPSMDGMDGALIVPPPPSSPSGSMPPPPPSSMGNFDEDDTQEVEVTQSDGPAVLKLKDDPAYAKYFTMRRLGIPDQVIEHKLLMDGMDPNILNMDPEGPSPSGGLAPTMDTEPTGPILPIMAPPPPRSDSDSDSEDERMELPPPPPSLSEPRNAERRPSGNIGMPFPPPPPPISPTSSIGGAASLFGDGPPPPPPPPPSTGRPAPPASEMESSSDDDIEEFDVDDPPPAATDSGVMKLKDDPAFEKYFKMRKLGMPDGVIQHKLMMDGVTLDILNMDPEGPSPNATGATSVATPAVDSAQPPLPPGLPPPPPARPAGGLPPPPVKRYDDSDSDFDSD</sequence>
<feature type="compositionally biased region" description="Pro residues" evidence="2">
    <location>
        <begin position="354"/>
        <end position="371"/>
    </location>
</feature>
<comment type="caution">
    <text evidence="3">The sequence shown here is derived from an EMBL/GenBank/DDBJ whole genome shotgun (WGS) entry which is preliminary data.</text>
</comment>
<feature type="region of interest" description="Disordered" evidence="2">
    <location>
        <begin position="123"/>
        <end position="217"/>
    </location>
</feature>
<dbReference type="PANTHER" id="PTHR13015">
    <property type="entry name" value="PROTEIN AD-016-RELATED"/>
    <property type="match status" value="1"/>
</dbReference>
<feature type="region of interest" description="Disordered" evidence="2">
    <location>
        <begin position="439"/>
        <end position="502"/>
    </location>
</feature>
<dbReference type="GO" id="GO:0005737">
    <property type="term" value="C:cytoplasm"/>
    <property type="evidence" value="ECO:0007669"/>
    <property type="project" value="UniProtKB-ARBA"/>
</dbReference>
<dbReference type="Pfam" id="PF10152">
    <property type="entry name" value="CCDC53"/>
    <property type="match status" value="2"/>
</dbReference>
<accession>A0ABD3FFZ8</accession>
<proteinExistence type="inferred from homology"/>
<gene>
    <name evidence="3" type="ORF">V7S43_010823</name>
</gene>
<evidence type="ECO:0000313" key="4">
    <source>
        <dbReference type="Proteomes" id="UP001632037"/>
    </source>
</evidence>
<dbReference type="AlphaFoldDB" id="A0ABD3FFZ8"/>
<feature type="compositionally biased region" description="Polar residues" evidence="2">
    <location>
        <begin position="448"/>
        <end position="457"/>
    </location>
</feature>
<dbReference type="EMBL" id="JBIMZQ010000025">
    <property type="protein sequence ID" value="KAL3663934.1"/>
    <property type="molecule type" value="Genomic_DNA"/>
</dbReference>
<protein>
    <recommendedName>
        <fullName evidence="5">WASH1 WAHD domain-containing protein</fullName>
    </recommendedName>
</protein>
<feature type="compositionally biased region" description="Acidic residues" evidence="2">
    <location>
        <begin position="377"/>
        <end position="390"/>
    </location>
</feature>
<feature type="region of interest" description="Disordered" evidence="2">
    <location>
        <begin position="1"/>
        <end position="27"/>
    </location>
</feature>
<reference evidence="3 4" key="1">
    <citation type="submission" date="2024-09" db="EMBL/GenBank/DDBJ databases">
        <title>Genome sequencing and assembly of Phytophthora oleae, isolate VK10A, causative agent of rot of olive drupes.</title>
        <authorList>
            <person name="Conti Taguali S."/>
            <person name="Riolo M."/>
            <person name="La Spada F."/>
            <person name="Cacciola S.O."/>
            <person name="Dionisio G."/>
        </authorList>
    </citation>
    <scope>NUCLEOTIDE SEQUENCE [LARGE SCALE GENOMIC DNA]</scope>
    <source>
        <strain evidence="3 4">VK10A</strain>
    </source>
</reference>